<dbReference type="SUPFAM" id="SSF54506">
    <property type="entry name" value="Diaminopimelate epimerase-like"/>
    <property type="match status" value="1"/>
</dbReference>
<accession>A0A4S4AXS2</accession>
<evidence type="ECO:0000313" key="4">
    <source>
        <dbReference type="Proteomes" id="UP000308430"/>
    </source>
</evidence>
<sequence length="292" mass="29853">MKVPFKQVDVFTGVPFGGNPVAVVLDAQGLDAAQMQRIANWTNLSETTFVLPPTHTDADYRVRIFTPRAELPFAGHPTLGTAHALLEAGRIAARNGRLTQECAAGLIALTVSAADGGGVQIAFDLPSPGYAPLGAGQIDELEDILGAPLLRAHPPQFINVGPTWTTVQLADAATVLSLAPDMARLAAFDLRTKSTGVVVFGAHAQGADAAMEVRAFAPSQGVNEDPVCGSGNGAVAAFVREAGLVAAFGARYVSSQGAAVGRSGRLSIGIEAGGAIRVGGQSVTCIDGSIVC</sequence>
<dbReference type="AlphaFoldDB" id="A0A4S4AXS2"/>
<dbReference type="EMBL" id="SSOC01000004">
    <property type="protein sequence ID" value="THF64923.1"/>
    <property type="molecule type" value="Genomic_DNA"/>
</dbReference>
<name>A0A4S4AXS2_9RHOO</name>
<dbReference type="Proteomes" id="UP000308430">
    <property type="component" value="Unassembled WGS sequence"/>
</dbReference>
<dbReference type="OrthoDB" id="9788221at2"/>
<dbReference type="Pfam" id="PF02567">
    <property type="entry name" value="PhzC-PhzF"/>
    <property type="match status" value="1"/>
</dbReference>
<dbReference type="PANTHER" id="PTHR13774">
    <property type="entry name" value="PHENAZINE BIOSYNTHESIS PROTEIN"/>
    <property type="match status" value="1"/>
</dbReference>
<dbReference type="NCBIfam" id="TIGR00654">
    <property type="entry name" value="PhzF_family"/>
    <property type="match status" value="1"/>
</dbReference>
<dbReference type="PANTHER" id="PTHR13774:SF32">
    <property type="entry name" value="ANTISENSE-ENHANCING SEQUENCE 1"/>
    <property type="match status" value="1"/>
</dbReference>
<dbReference type="InterPro" id="IPR003719">
    <property type="entry name" value="Phenazine_PhzF-like"/>
</dbReference>
<reference evidence="3 4" key="1">
    <citation type="submission" date="2019-04" db="EMBL/GenBank/DDBJ databases">
        <title>Azoarcus nasutitermitis sp. nov. isolated from termite nest.</title>
        <authorList>
            <person name="Lin S.-Y."/>
            <person name="Hameed A."/>
            <person name="Hsu Y.-H."/>
            <person name="Young C.-C."/>
        </authorList>
    </citation>
    <scope>NUCLEOTIDE SEQUENCE [LARGE SCALE GENOMIC DNA]</scope>
    <source>
        <strain evidence="3 4">CC-YHH838</strain>
    </source>
</reference>
<dbReference type="GO" id="GO:0005737">
    <property type="term" value="C:cytoplasm"/>
    <property type="evidence" value="ECO:0007669"/>
    <property type="project" value="TreeGrafter"/>
</dbReference>
<dbReference type="Gene3D" id="3.10.310.10">
    <property type="entry name" value="Diaminopimelate Epimerase, Chain A, domain 1"/>
    <property type="match status" value="2"/>
</dbReference>
<evidence type="ECO:0000256" key="1">
    <source>
        <dbReference type="ARBA" id="ARBA00008270"/>
    </source>
</evidence>
<comment type="similarity">
    <text evidence="1">Belongs to the PhzF family.</text>
</comment>
<protein>
    <submittedName>
        <fullName evidence="3">PhzF family phenazine biosynthesis protein</fullName>
    </submittedName>
</protein>
<gene>
    <name evidence="3" type="ORF">E6C76_12900</name>
</gene>
<dbReference type="RefSeq" id="WP_136348616.1">
    <property type="nucleotide sequence ID" value="NZ_SSOC01000004.1"/>
</dbReference>
<comment type="caution">
    <text evidence="3">The sequence shown here is derived from an EMBL/GenBank/DDBJ whole genome shotgun (WGS) entry which is preliminary data.</text>
</comment>
<keyword evidence="4" id="KW-1185">Reference proteome</keyword>
<feature type="active site" evidence="2">
    <location>
        <position position="46"/>
    </location>
</feature>
<evidence type="ECO:0000256" key="2">
    <source>
        <dbReference type="PIRSR" id="PIRSR016184-1"/>
    </source>
</evidence>
<evidence type="ECO:0000313" key="3">
    <source>
        <dbReference type="EMBL" id="THF64923.1"/>
    </source>
</evidence>
<dbReference type="GO" id="GO:0016853">
    <property type="term" value="F:isomerase activity"/>
    <property type="evidence" value="ECO:0007669"/>
    <property type="project" value="TreeGrafter"/>
</dbReference>
<dbReference type="PIRSF" id="PIRSF016184">
    <property type="entry name" value="PhzC_PhzF"/>
    <property type="match status" value="1"/>
</dbReference>
<proteinExistence type="inferred from homology"/>
<organism evidence="3 4">
    <name type="scientific">Pseudothauera nasutitermitis</name>
    <dbReference type="NCBI Taxonomy" id="2565930"/>
    <lineage>
        <taxon>Bacteria</taxon>
        <taxon>Pseudomonadati</taxon>
        <taxon>Pseudomonadota</taxon>
        <taxon>Betaproteobacteria</taxon>
        <taxon>Rhodocyclales</taxon>
        <taxon>Zoogloeaceae</taxon>
        <taxon>Pseudothauera</taxon>
    </lineage>
</organism>